<reference evidence="2 3" key="1">
    <citation type="submission" date="2018-07" db="EMBL/GenBank/DDBJ databases">
        <title>Desertimonas flava gen. nov. sp. nov.</title>
        <authorList>
            <person name="Liu S."/>
        </authorList>
    </citation>
    <scope>NUCLEOTIDE SEQUENCE [LARGE SCALE GENOMIC DNA]</scope>
    <source>
        <strain evidence="2 3">16Sb5-5</strain>
    </source>
</reference>
<feature type="transmembrane region" description="Helical" evidence="1">
    <location>
        <begin position="132"/>
        <end position="155"/>
    </location>
</feature>
<organism evidence="2 3">
    <name type="scientific">Desertihabitans brevis</name>
    <dbReference type="NCBI Taxonomy" id="2268447"/>
    <lineage>
        <taxon>Bacteria</taxon>
        <taxon>Bacillati</taxon>
        <taxon>Actinomycetota</taxon>
        <taxon>Actinomycetes</taxon>
        <taxon>Propionibacteriales</taxon>
        <taxon>Propionibacteriaceae</taxon>
        <taxon>Desertihabitans</taxon>
    </lineage>
</organism>
<comment type="caution">
    <text evidence="2">The sequence shown here is derived from an EMBL/GenBank/DDBJ whole genome shotgun (WGS) entry which is preliminary data.</text>
</comment>
<feature type="transmembrane region" description="Helical" evidence="1">
    <location>
        <begin position="200"/>
        <end position="221"/>
    </location>
</feature>
<sequence>MTPPATSVRDRLPTLRVTEAGQRTAPAAEPAVVPAWLAAVGGGTAASAVGWLLPAALVLVGWLADMAGPSTLPLRAATQFWFAGHGGNAHLGTSTWTLVPLGLTVLQLLVLTQVAGFAARQAPAAVRATRGVLTRCVVLLVLGYLLPLAVVATLVGTPDQLVRVLAGGAVLAAAGGWWGAVRAVGLPWALPDWLRRLPRAVGAGVAVMWLASAAVLVVSVVQHFEQVQALSGGAAPQPVSAVVLVLAQLAYLPNLVLWAMSYLLGAGFTVATDSVVSPMVTELGLLPGIPVLGALPPEGIGTWTSCLWLLAGVAAGAVTAVVLLRGLRPLRFDAACLVGGLAAALTGLVLTVAGAASRGSLGSGRLTGLGPRLTELAVMSVTVLGIAGLVTGFVYGLLVRRRPVGPGADGPDEAQEEDTRVLRRLDDAEATQVLRRRR</sequence>
<evidence type="ECO:0000313" key="3">
    <source>
        <dbReference type="Proteomes" id="UP000252770"/>
    </source>
</evidence>
<dbReference type="InterPro" id="IPR045931">
    <property type="entry name" value="DUF6350"/>
</dbReference>
<dbReference type="EMBL" id="QOUI01000008">
    <property type="protein sequence ID" value="RCK68898.1"/>
    <property type="molecule type" value="Genomic_DNA"/>
</dbReference>
<feature type="transmembrane region" description="Helical" evidence="1">
    <location>
        <begin position="376"/>
        <end position="398"/>
    </location>
</feature>
<name>A0A367YSW1_9ACTN</name>
<keyword evidence="1" id="KW-0472">Membrane</keyword>
<keyword evidence="3" id="KW-1185">Reference proteome</keyword>
<dbReference type="Proteomes" id="UP000252770">
    <property type="component" value="Unassembled WGS sequence"/>
</dbReference>
<evidence type="ECO:0000313" key="2">
    <source>
        <dbReference type="EMBL" id="RCK68898.1"/>
    </source>
</evidence>
<accession>A0A367YSW1</accession>
<gene>
    <name evidence="2" type="ORF">DT076_13310</name>
</gene>
<proteinExistence type="predicted"/>
<feature type="transmembrane region" description="Helical" evidence="1">
    <location>
        <begin position="98"/>
        <end position="120"/>
    </location>
</feature>
<protein>
    <submittedName>
        <fullName evidence="2">Uncharacterized protein</fullName>
    </submittedName>
</protein>
<dbReference type="AlphaFoldDB" id="A0A367YSW1"/>
<feature type="transmembrane region" description="Helical" evidence="1">
    <location>
        <begin position="334"/>
        <end position="356"/>
    </location>
</feature>
<feature type="transmembrane region" description="Helical" evidence="1">
    <location>
        <begin position="241"/>
        <end position="263"/>
    </location>
</feature>
<dbReference type="RefSeq" id="WP_114127184.1">
    <property type="nucleotide sequence ID" value="NZ_QOUI01000008.1"/>
</dbReference>
<feature type="transmembrane region" description="Helical" evidence="1">
    <location>
        <begin position="161"/>
        <end position="180"/>
    </location>
</feature>
<keyword evidence="1" id="KW-0812">Transmembrane</keyword>
<evidence type="ECO:0000256" key="1">
    <source>
        <dbReference type="SAM" id="Phobius"/>
    </source>
</evidence>
<feature type="transmembrane region" description="Helical" evidence="1">
    <location>
        <begin position="307"/>
        <end position="327"/>
    </location>
</feature>
<dbReference type="Pfam" id="PF19877">
    <property type="entry name" value="DUF6350"/>
    <property type="match status" value="1"/>
</dbReference>
<keyword evidence="1" id="KW-1133">Transmembrane helix</keyword>
<feature type="transmembrane region" description="Helical" evidence="1">
    <location>
        <begin position="36"/>
        <end position="64"/>
    </location>
</feature>